<keyword evidence="1" id="KW-0472">Membrane</keyword>
<evidence type="ECO:0000313" key="3">
    <source>
        <dbReference type="Proteomes" id="UP000698173"/>
    </source>
</evidence>
<gene>
    <name evidence="2" type="ORF">K8V56_05615</name>
</gene>
<evidence type="ECO:0000256" key="1">
    <source>
        <dbReference type="SAM" id="Phobius"/>
    </source>
</evidence>
<dbReference type="AlphaFoldDB" id="A0A921KCA2"/>
<feature type="transmembrane region" description="Helical" evidence="1">
    <location>
        <begin position="61"/>
        <end position="81"/>
    </location>
</feature>
<name>A0A921KCA2_SPOPS</name>
<evidence type="ECO:0000313" key="2">
    <source>
        <dbReference type="EMBL" id="HJF31242.1"/>
    </source>
</evidence>
<keyword evidence="1" id="KW-0812">Transmembrane</keyword>
<feature type="transmembrane region" description="Helical" evidence="1">
    <location>
        <begin position="124"/>
        <end position="143"/>
    </location>
</feature>
<comment type="caution">
    <text evidence="2">The sequence shown here is derived from an EMBL/GenBank/DDBJ whole genome shotgun (WGS) entry which is preliminary data.</text>
</comment>
<dbReference type="EMBL" id="DYWT01000092">
    <property type="protein sequence ID" value="HJF31242.1"/>
    <property type="molecule type" value="Genomic_DNA"/>
</dbReference>
<feature type="transmembrane region" description="Helical" evidence="1">
    <location>
        <begin position="12"/>
        <end position="29"/>
    </location>
</feature>
<reference evidence="2" key="1">
    <citation type="journal article" date="2021" name="PeerJ">
        <title>Extensive microbial diversity within the chicken gut microbiome revealed by metagenomics and culture.</title>
        <authorList>
            <person name="Gilroy R."/>
            <person name="Ravi A."/>
            <person name="Getino M."/>
            <person name="Pursley I."/>
            <person name="Horton D.L."/>
            <person name="Alikhan N.F."/>
            <person name="Baker D."/>
            <person name="Gharbi K."/>
            <person name="Hall N."/>
            <person name="Watson M."/>
            <person name="Adriaenssens E.M."/>
            <person name="Foster-Nyarko E."/>
            <person name="Jarju S."/>
            <person name="Secka A."/>
            <person name="Antonio M."/>
            <person name="Oren A."/>
            <person name="Chaudhuri R.R."/>
            <person name="La Ragione R."/>
            <person name="Hildebrand F."/>
            <person name="Pallen M.J."/>
        </authorList>
    </citation>
    <scope>NUCLEOTIDE SEQUENCE</scope>
    <source>
        <strain evidence="2">CHK171-7178</strain>
    </source>
</reference>
<dbReference type="Proteomes" id="UP000698173">
    <property type="component" value="Unassembled WGS sequence"/>
</dbReference>
<feature type="transmembrane region" description="Helical" evidence="1">
    <location>
        <begin position="90"/>
        <end position="112"/>
    </location>
</feature>
<reference evidence="2" key="2">
    <citation type="submission" date="2021-09" db="EMBL/GenBank/DDBJ databases">
        <authorList>
            <person name="Gilroy R."/>
        </authorList>
    </citation>
    <scope>NUCLEOTIDE SEQUENCE</scope>
    <source>
        <strain evidence="2">CHK171-7178</strain>
    </source>
</reference>
<organism evidence="2 3">
    <name type="scientific">Sporosarcina psychrophila</name>
    <name type="common">Bacillus psychrophilus</name>
    <dbReference type="NCBI Taxonomy" id="1476"/>
    <lineage>
        <taxon>Bacteria</taxon>
        <taxon>Bacillati</taxon>
        <taxon>Bacillota</taxon>
        <taxon>Bacilli</taxon>
        <taxon>Bacillales</taxon>
        <taxon>Caryophanaceae</taxon>
        <taxon>Sporosarcina</taxon>
    </lineage>
</organism>
<keyword evidence="1" id="KW-1133">Transmembrane helix</keyword>
<proteinExistence type="predicted"/>
<sequence length="153" mass="17211">MSLAKKGFKITVIYGVISGLFLAALLKLVELTTRLKVYTLLLNVDYIPFVNTVAFPELIELGFHLIVSIALAVSLYLLIIYRKIQNEKQLILICTAVCFIIGAALFPTTAFSDRTPDSTSMPSFAYWIAGHILYGYLLGVLFARQINQWKVRF</sequence>
<protein>
    <submittedName>
        <fullName evidence="2">Uncharacterized protein</fullName>
    </submittedName>
</protein>
<accession>A0A921KCA2</accession>